<evidence type="ECO:0000313" key="8">
    <source>
        <dbReference type="Proteomes" id="UP000295129"/>
    </source>
</evidence>
<gene>
    <name evidence="7" type="ORF">C7389_11070</name>
</gene>
<dbReference type="PROSITE" id="PS51007">
    <property type="entry name" value="CYTC"/>
    <property type="match status" value="1"/>
</dbReference>
<dbReference type="PIRSF" id="PIRSF024608">
    <property type="entry name" value="UCP024608"/>
    <property type="match status" value="1"/>
</dbReference>
<evidence type="ECO:0000256" key="2">
    <source>
        <dbReference type="ARBA" id="ARBA00022723"/>
    </source>
</evidence>
<dbReference type="Proteomes" id="UP000295129">
    <property type="component" value="Unassembled WGS sequence"/>
</dbReference>
<feature type="chain" id="PRO_5020187118" evidence="5">
    <location>
        <begin position="25"/>
        <end position="205"/>
    </location>
</feature>
<organism evidence="7 8">
    <name type="scientific">Azoarcus indigens</name>
    <dbReference type="NCBI Taxonomy" id="29545"/>
    <lineage>
        <taxon>Bacteria</taxon>
        <taxon>Pseudomonadati</taxon>
        <taxon>Pseudomonadota</taxon>
        <taxon>Betaproteobacteria</taxon>
        <taxon>Rhodocyclales</taxon>
        <taxon>Zoogloeaceae</taxon>
        <taxon>Azoarcus</taxon>
    </lineage>
</organism>
<keyword evidence="1 4" id="KW-0349">Heme</keyword>
<dbReference type="SUPFAM" id="SSF46626">
    <property type="entry name" value="Cytochrome c"/>
    <property type="match status" value="1"/>
</dbReference>
<evidence type="ECO:0000256" key="5">
    <source>
        <dbReference type="SAM" id="SignalP"/>
    </source>
</evidence>
<protein>
    <submittedName>
        <fullName evidence="7">Monoheme cytochrome SoxX (Sulfur oxidation)</fullName>
    </submittedName>
</protein>
<dbReference type="InterPro" id="IPR016823">
    <property type="entry name" value="Thiosulf_SoxX_II"/>
</dbReference>
<keyword evidence="8" id="KW-1185">Reference proteome</keyword>
<dbReference type="NCBIfam" id="TIGR04485">
    <property type="entry name" value="thiosulf_SoxX"/>
    <property type="match status" value="1"/>
</dbReference>
<keyword evidence="3 4" id="KW-0408">Iron</keyword>
<comment type="caution">
    <text evidence="7">The sequence shown here is derived from an EMBL/GenBank/DDBJ whole genome shotgun (WGS) entry which is preliminary data.</text>
</comment>
<evidence type="ECO:0000313" key="7">
    <source>
        <dbReference type="EMBL" id="TDN49977.1"/>
    </source>
</evidence>
<evidence type="ECO:0000256" key="1">
    <source>
        <dbReference type="ARBA" id="ARBA00022617"/>
    </source>
</evidence>
<reference evidence="7 8" key="1">
    <citation type="submission" date="2019-03" db="EMBL/GenBank/DDBJ databases">
        <title>Genomic Encyclopedia of Type Strains, Phase IV (KMG-IV): sequencing the most valuable type-strain genomes for metagenomic binning, comparative biology and taxonomic classification.</title>
        <authorList>
            <person name="Goeker M."/>
        </authorList>
    </citation>
    <scope>NUCLEOTIDE SEQUENCE [LARGE SCALE GENOMIC DNA]</scope>
    <source>
        <strain evidence="7 8">DSM 12121</strain>
    </source>
</reference>
<accession>A0A4R6DXF8</accession>
<dbReference type="EMBL" id="SNVV01000010">
    <property type="protein sequence ID" value="TDN49977.1"/>
    <property type="molecule type" value="Genomic_DNA"/>
</dbReference>
<feature type="domain" description="Cytochrome c" evidence="6">
    <location>
        <begin position="93"/>
        <end position="200"/>
    </location>
</feature>
<keyword evidence="5" id="KW-0732">Signal</keyword>
<keyword evidence="2 4" id="KW-0479">Metal-binding</keyword>
<dbReference type="GO" id="GO:0020037">
    <property type="term" value="F:heme binding"/>
    <property type="evidence" value="ECO:0007669"/>
    <property type="project" value="InterPro"/>
</dbReference>
<evidence type="ECO:0000256" key="3">
    <source>
        <dbReference type="ARBA" id="ARBA00023004"/>
    </source>
</evidence>
<dbReference type="InterPro" id="IPR036909">
    <property type="entry name" value="Cyt_c-like_dom_sf"/>
</dbReference>
<dbReference type="GO" id="GO:0046872">
    <property type="term" value="F:metal ion binding"/>
    <property type="evidence" value="ECO:0007669"/>
    <property type="project" value="UniProtKB-KW"/>
</dbReference>
<dbReference type="AlphaFoldDB" id="A0A4R6DXF8"/>
<evidence type="ECO:0000256" key="4">
    <source>
        <dbReference type="PROSITE-ProRule" id="PRU00433"/>
    </source>
</evidence>
<dbReference type="GO" id="GO:0009055">
    <property type="term" value="F:electron transfer activity"/>
    <property type="evidence" value="ECO:0007669"/>
    <property type="project" value="InterPro"/>
</dbReference>
<dbReference type="Gene3D" id="1.10.760.10">
    <property type="entry name" value="Cytochrome c-like domain"/>
    <property type="match status" value="1"/>
</dbReference>
<sequence length="205" mass="22439">MKAVSILRPALAALLAATAGLSAAAGEDYDAQVREMMQSSFKENGIASKYRQLQLDFQKTCSALVPPSAEAMRQIEAEQMQTVRWPADGKFFGDWKEGEKIAQSGRGLTWTDKAGESNGGGCYNCHQLAPQELSFGTIGPSLHRYGKLRGSDEGMVKYTWGKLWNAKAYNACSQMPRMGDAHILSEAQIKHVMAYLFDPASPVNQ</sequence>
<dbReference type="RefSeq" id="WP_211168353.1">
    <property type="nucleotide sequence ID" value="NZ_SNVV01000010.1"/>
</dbReference>
<dbReference type="InterPro" id="IPR009056">
    <property type="entry name" value="Cyt_c-like_dom"/>
</dbReference>
<evidence type="ECO:0000259" key="6">
    <source>
        <dbReference type="PROSITE" id="PS51007"/>
    </source>
</evidence>
<dbReference type="InterPro" id="IPR030999">
    <property type="entry name" value="Thiosulf_SoxX"/>
</dbReference>
<feature type="signal peptide" evidence="5">
    <location>
        <begin position="1"/>
        <end position="24"/>
    </location>
</feature>
<name>A0A4R6DXF8_9RHOO</name>
<proteinExistence type="predicted"/>